<keyword evidence="5" id="KW-1185">Reference proteome</keyword>
<dbReference type="RefSeq" id="WP_185243231.1">
    <property type="nucleotide sequence ID" value="NZ_AP023213.1"/>
</dbReference>
<evidence type="ECO:0000313" key="5">
    <source>
        <dbReference type="Proteomes" id="UP000515472"/>
    </source>
</evidence>
<dbReference type="EMBL" id="AP023213">
    <property type="protein sequence ID" value="BCG48546.1"/>
    <property type="molecule type" value="Genomic_DNA"/>
</dbReference>
<reference evidence="4 5" key="1">
    <citation type="submission" date="2020-06" db="EMBL/GenBank/DDBJ databases">
        <title>Interaction of electrochemicaly active bacteria, Geobacter bremensis R4 on different carbon anode.</title>
        <authorList>
            <person name="Meng L."/>
            <person name="Yoshida N."/>
        </authorList>
    </citation>
    <scope>NUCLEOTIDE SEQUENCE [LARGE SCALE GENOMIC DNA]</scope>
    <source>
        <strain evidence="4 5">R4</strain>
    </source>
</reference>
<evidence type="ECO:0000313" key="4">
    <source>
        <dbReference type="EMBL" id="BCG48546.1"/>
    </source>
</evidence>
<organism evidence="4 5">
    <name type="scientific">Citrifermentans bremense</name>
    <dbReference type="NCBI Taxonomy" id="60035"/>
    <lineage>
        <taxon>Bacteria</taxon>
        <taxon>Pseudomonadati</taxon>
        <taxon>Thermodesulfobacteriota</taxon>
        <taxon>Desulfuromonadia</taxon>
        <taxon>Geobacterales</taxon>
        <taxon>Geobacteraceae</taxon>
        <taxon>Citrifermentans</taxon>
    </lineage>
</organism>
<dbReference type="Pfam" id="PF25390">
    <property type="entry name" value="WD40_RLD"/>
    <property type="match status" value="1"/>
</dbReference>
<proteinExistence type="predicted"/>
<dbReference type="PRINTS" id="PR00633">
    <property type="entry name" value="RCCNDNSATION"/>
</dbReference>
<evidence type="ECO:0000256" key="1">
    <source>
        <dbReference type="ARBA" id="ARBA00022737"/>
    </source>
</evidence>
<dbReference type="InterPro" id="IPR009091">
    <property type="entry name" value="RCC1/BLIP-II"/>
</dbReference>
<sequence length="453" mass="46831">MQTCRRFMLHICAGLLTVAAFSGCGGSSNSDTIPTTVSIFNAHSVIFRNNTAMTMGYNDFGQLGDGTLDNRDLPTIVPGLGHMDKAAAGAEHTLAFRNNTSVVMAWGYNVYSQLGNSSVSTSANTGFSSRPVKAQLERPVTDVAAGAFHSLAVANNSVWAWGYNVYGQVGDDSTTEKVSIPVKLDKDIAGGALPAIAVQVAGGGLHSLALFNDGSVYAWGSNAVGQIGVAPADSILYKRPKKVAGLSHITMIAAGNKFNLALEETPVTGGTQQRLWAWGYGAAGQLGQDPAGTGLTQLTAGDPNTAYSATPVVVPGTTVTIADGNTEVIKSISAGLDHALLLVGGQGHALGDPTHKVRSIGFNFYGQLGNNMLPTPSGKLTTTSSFELVYTLNSSGTGELTGVSEIKAFGNHSLAKANGVWYGWGDNNMGQLGNPAPFSSAGNPKIPVPVRGL</sequence>
<feature type="domain" description="RCC1-like" evidence="3">
    <location>
        <begin position="35"/>
        <end position="289"/>
    </location>
</feature>
<keyword evidence="1" id="KW-0677">Repeat</keyword>
<dbReference type="Gene3D" id="2.130.10.30">
    <property type="entry name" value="Regulator of chromosome condensation 1/beta-lactamase-inhibitor protein II"/>
    <property type="match status" value="2"/>
</dbReference>
<evidence type="ECO:0000256" key="2">
    <source>
        <dbReference type="SAM" id="SignalP"/>
    </source>
</evidence>
<dbReference type="InterPro" id="IPR000408">
    <property type="entry name" value="Reg_chr_condens"/>
</dbReference>
<dbReference type="InterPro" id="IPR051210">
    <property type="entry name" value="Ub_ligase/GEF_domain"/>
</dbReference>
<evidence type="ECO:0000259" key="3">
    <source>
        <dbReference type="Pfam" id="PF25390"/>
    </source>
</evidence>
<dbReference type="KEGG" id="gbn:GEOBRER4_32960"/>
<feature type="signal peptide" evidence="2">
    <location>
        <begin position="1"/>
        <end position="22"/>
    </location>
</feature>
<dbReference type="PROSITE" id="PS00626">
    <property type="entry name" value="RCC1_2"/>
    <property type="match status" value="1"/>
</dbReference>
<accession>A0A6S6M9K2</accession>
<dbReference type="Proteomes" id="UP000515472">
    <property type="component" value="Chromosome"/>
</dbReference>
<dbReference type="AlphaFoldDB" id="A0A6S6M9K2"/>
<dbReference type="PROSITE" id="PS51257">
    <property type="entry name" value="PROKAR_LIPOPROTEIN"/>
    <property type="match status" value="1"/>
</dbReference>
<gene>
    <name evidence="4" type="ORF">GEOBRER4_n3442</name>
</gene>
<dbReference type="InterPro" id="IPR058923">
    <property type="entry name" value="RCC1-like_dom"/>
</dbReference>
<dbReference type="SUPFAM" id="SSF50985">
    <property type="entry name" value="RCC1/BLIP-II"/>
    <property type="match status" value="1"/>
</dbReference>
<protein>
    <submittedName>
        <fullName evidence="4">Regulator of chromosome condensation, RCC1</fullName>
    </submittedName>
</protein>
<keyword evidence="2" id="KW-0732">Signal</keyword>
<feature type="chain" id="PRO_5027844054" evidence="2">
    <location>
        <begin position="23"/>
        <end position="453"/>
    </location>
</feature>
<dbReference type="PANTHER" id="PTHR22870:SF408">
    <property type="entry name" value="OS09G0560450 PROTEIN"/>
    <property type="match status" value="1"/>
</dbReference>
<dbReference type="PANTHER" id="PTHR22870">
    <property type="entry name" value="REGULATOR OF CHROMOSOME CONDENSATION"/>
    <property type="match status" value="1"/>
</dbReference>
<name>A0A6S6M9K2_9BACT</name>
<dbReference type="PROSITE" id="PS50012">
    <property type="entry name" value="RCC1_3"/>
    <property type="match status" value="6"/>
</dbReference>